<dbReference type="EMBL" id="FMAF01000027">
    <property type="protein sequence ID" value="SCB48292.1"/>
    <property type="molecule type" value="Genomic_DNA"/>
</dbReference>
<dbReference type="RefSeq" id="WP_240535429.1">
    <property type="nucleotide sequence ID" value="NZ_FMAF01000027.1"/>
</dbReference>
<proteinExistence type="predicted"/>
<dbReference type="Proteomes" id="UP000199205">
    <property type="component" value="Unassembled WGS sequence"/>
</dbReference>
<organism evidence="1 2">
    <name type="scientific">Rhizobium lusitanum</name>
    <dbReference type="NCBI Taxonomy" id="293958"/>
    <lineage>
        <taxon>Bacteria</taxon>
        <taxon>Pseudomonadati</taxon>
        <taxon>Pseudomonadota</taxon>
        <taxon>Alphaproteobacteria</taxon>
        <taxon>Hyphomicrobiales</taxon>
        <taxon>Rhizobiaceae</taxon>
        <taxon>Rhizobium/Agrobacterium group</taxon>
        <taxon>Rhizobium</taxon>
    </lineage>
</organism>
<protein>
    <submittedName>
        <fullName evidence="1">Uncharacterized protein</fullName>
    </submittedName>
</protein>
<dbReference type="AlphaFoldDB" id="A0A1C3X7P1"/>
<reference evidence="1 2" key="1">
    <citation type="submission" date="2016-08" db="EMBL/GenBank/DDBJ databases">
        <authorList>
            <person name="Seilhamer J.J."/>
        </authorList>
    </citation>
    <scope>NUCLEOTIDE SEQUENCE [LARGE SCALE GENOMIC DNA]</scope>
    <source>
        <strain evidence="1 2">P1-7</strain>
    </source>
</reference>
<evidence type="ECO:0000313" key="2">
    <source>
        <dbReference type="Proteomes" id="UP000199205"/>
    </source>
</evidence>
<accession>A0A1C3X7P1</accession>
<sequence length="453" mass="51210">MLRRLEQAGRPALEDHVNRNARLGTSVLTNADWYNDYLFNKGDWFATQEAWRQKLIATVEAKNGDELLNTSTTDLARYLVSEFAFEVPTIYPDDLVVDQREAQIDISQDQNRWIDDRSRPHYITGTAVDVELPFTGDKVGFDIQPTTSNFNNPRAHVDDGVISFSIAGTDLTAERVRQQIDGMVASINLHLSWLTNDAQAYNASLGDLAMRTIDHRKEKLLRGKSLLAGLGFKMKERPGASQTFAVPSVRRTIHPSVPRPVASRDPYKPEPILTPEDYEHVLLVMENMVGVMEQSPGAFREIDGESLRTHFLVQLNGHFAGDATAETFNYEGKSDILIKVDRKNIFIGECKFWTGEKGYLETLDQVLSYLSWRDTKAAVLIFNRNKDFSAVLAKIGEVTPAHPKFKKLVQKRSESSWTYLFGHKDDANRELTITVQGYNVPELIKPRILILPG</sequence>
<gene>
    <name evidence="1" type="ORF">GA0061101_12763</name>
</gene>
<evidence type="ECO:0000313" key="1">
    <source>
        <dbReference type="EMBL" id="SCB48292.1"/>
    </source>
</evidence>
<name>A0A1C3X7P1_9HYPH</name>